<organism evidence="2 3">
    <name type="scientific">Puccinia striiformis</name>
    <dbReference type="NCBI Taxonomy" id="27350"/>
    <lineage>
        <taxon>Eukaryota</taxon>
        <taxon>Fungi</taxon>
        <taxon>Dikarya</taxon>
        <taxon>Basidiomycota</taxon>
        <taxon>Pucciniomycotina</taxon>
        <taxon>Pucciniomycetes</taxon>
        <taxon>Pucciniales</taxon>
        <taxon>Pucciniaceae</taxon>
        <taxon>Puccinia</taxon>
    </lineage>
</organism>
<dbReference type="CDD" id="cd24163">
    <property type="entry name" value="RWDD2_C"/>
    <property type="match status" value="1"/>
</dbReference>
<reference evidence="2" key="1">
    <citation type="submission" date="2017-12" db="EMBL/GenBank/DDBJ databases">
        <title>Gene loss provides genomic basis for host adaptation in cereal stripe rust fungi.</title>
        <authorList>
            <person name="Xia C."/>
        </authorList>
    </citation>
    <scope>NUCLEOTIDE SEQUENCE [LARGE SCALE GENOMIC DNA]</scope>
    <source>
        <strain evidence="2">93-210</strain>
    </source>
</reference>
<evidence type="ECO:0000259" key="1">
    <source>
        <dbReference type="PROSITE" id="PS50908"/>
    </source>
</evidence>
<dbReference type="SUPFAM" id="SSF54495">
    <property type="entry name" value="UBC-like"/>
    <property type="match status" value="1"/>
</dbReference>
<evidence type="ECO:0000313" key="3">
    <source>
        <dbReference type="Proteomes" id="UP000239156"/>
    </source>
</evidence>
<dbReference type="InterPro" id="IPR059181">
    <property type="entry name" value="RWDD2A-B_C"/>
</dbReference>
<dbReference type="AlphaFoldDB" id="A0A2S4UVD9"/>
<dbReference type="PANTHER" id="PTHR15955">
    <property type="entry name" value="RWD DOMAIN CONTAINING PROTEIN 2"/>
    <property type="match status" value="1"/>
</dbReference>
<name>A0A2S4UVD9_9BASI</name>
<dbReference type="SMART" id="SM00591">
    <property type="entry name" value="RWD"/>
    <property type="match status" value="1"/>
</dbReference>
<dbReference type="InterPro" id="IPR016135">
    <property type="entry name" value="UBQ-conjugating_enzyme/RWD"/>
</dbReference>
<dbReference type="Pfam" id="PF06544">
    <property type="entry name" value="Prp3_C"/>
    <property type="match status" value="1"/>
</dbReference>
<dbReference type="EMBL" id="PKSL01000165">
    <property type="protein sequence ID" value="POW01105.1"/>
    <property type="molecule type" value="Genomic_DNA"/>
</dbReference>
<feature type="domain" description="RWD" evidence="1">
    <location>
        <begin position="12"/>
        <end position="119"/>
    </location>
</feature>
<proteinExistence type="predicted"/>
<dbReference type="VEuPathDB" id="FungiDB:PSTT_12700"/>
<dbReference type="InterPro" id="IPR017359">
    <property type="entry name" value="Phi-like"/>
</dbReference>
<evidence type="ECO:0000313" key="2">
    <source>
        <dbReference type="EMBL" id="POW01105.1"/>
    </source>
</evidence>
<dbReference type="PANTHER" id="PTHR15955:SF8">
    <property type="entry name" value="RWD DOMAIN-CONTAINING PROTEIN 2B-RELATED"/>
    <property type="match status" value="1"/>
</dbReference>
<protein>
    <recommendedName>
        <fullName evidence="1">RWD domain-containing protein</fullName>
    </recommendedName>
</protein>
<gene>
    <name evidence="2" type="ORF">PSTT_12700</name>
</gene>
<dbReference type="Proteomes" id="UP000239156">
    <property type="component" value="Unassembled WGS sequence"/>
</dbReference>
<dbReference type="VEuPathDB" id="FungiDB:PSHT_14381"/>
<sequence length="294" mass="34032">MHGMQLSQEAEDEIALLQSMYQDQFQWIDRQSAAYQLTLQLPFADRREYQVQIKITISPEYPSLKKPEIRIRIPDPKISREDEVRFIGTFTECNYSDKEESQVCVDIIVDKLTDLAASFNPACSCAPSIPDITPPSSSSTSDQAVDRMMAWSVFWMHHIKATSKRKNIVEWARELEIRGWSKPGYPGVVIIDGSKESIDEYCKRMKGLKWKAIQQRHYQVYHIPHTGVQPSSKEEQEGDGYRRIKDHYNHTQEGMNPDLHRNLGVVEVQSMATLFELVRRSGFHDQIAQILKMK</sequence>
<dbReference type="PROSITE" id="PS50908">
    <property type="entry name" value="RWD"/>
    <property type="match status" value="1"/>
</dbReference>
<keyword evidence="3" id="KW-1185">Reference proteome</keyword>
<comment type="caution">
    <text evidence="2">The sequence shown here is derived from an EMBL/GenBank/DDBJ whole genome shotgun (WGS) entry which is preliminary data.</text>
</comment>
<dbReference type="Gene3D" id="3.10.110.10">
    <property type="entry name" value="Ubiquitin Conjugating Enzyme"/>
    <property type="match status" value="1"/>
</dbReference>
<dbReference type="InterPro" id="IPR006575">
    <property type="entry name" value="RWD_dom"/>
</dbReference>
<accession>A0A2S4UVD9</accession>
<dbReference type="InterPro" id="IPR010541">
    <property type="entry name" value="Prp3_C"/>
</dbReference>
<dbReference type="Pfam" id="PF05773">
    <property type="entry name" value="RWD"/>
    <property type="match status" value="1"/>
</dbReference>